<reference evidence="2" key="1">
    <citation type="journal article" date="2021" name="Proc. Natl. Acad. Sci. U.S.A.">
        <title>A Catalog of Tens of Thousands of Viruses from Human Metagenomes Reveals Hidden Associations with Chronic Diseases.</title>
        <authorList>
            <person name="Tisza M.J."/>
            <person name="Buck C.B."/>
        </authorList>
    </citation>
    <scope>NUCLEOTIDE SEQUENCE</scope>
    <source>
        <strain evidence="2">CtHDv29</strain>
    </source>
</reference>
<accession>A0A8S5M6S6</accession>
<organism evidence="2">
    <name type="scientific">Siphoviridae sp. ctHDv29</name>
    <dbReference type="NCBI Taxonomy" id="2826228"/>
    <lineage>
        <taxon>Viruses</taxon>
        <taxon>Duplodnaviria</taxon>
        <taxon>Heunggongvirae</taxon>
        <taxon>Uroviricota</taxon>
        <taxon>Caudoviricetes</taxon>
    </lineage>
</organism>
<sequence>MKDRTPKFPGRVKLKPVAGQTDTYDMTRADDPDDTGTPFNTRTMLQDSTGRFLRLPYANPLVDDAFRHMVDRIVPIGTIRTSPAQSLGDAWLKCDGSTVTFENYPQLCSVLRNTGGAVTWDTNAFPASYNAKSVSNTVYFDGMWFVCVQVGSNFKILKSSAVGGTFSEEATFAGSESTYEGIMCSLAVSDDYCVCAYRVGINVKIAVREKGNTSWTQVGVTLPSDSKDGTGFFGIAECNGKFGFAIERYGSSRDEYSDKTYVVLSDAPLDSGSWQYSMITKTNDISGNKFFGYKFSSANGKWFLSAIRQETGSSFSGDVELHVANGSETSFTKIKTPVKSVVMKRYSASEVVFLSGKYYFFGTYYSQYNSSSGIFYRPVSTVYSSENLTNWGSSIVTGENKQATTCVSYASASESTLLVATQTEVWTTSSPNDGFNQATVPTTAITAVALQGMTATASYKGGVAYHDYTYDSRLLPTISLSDDTTTFIKAKNELDVFEAQQSGGVIKCFRKLQTLYRWK</sequence>
<evidence type="ECO:0000256" key="1">
    <source>
        <dbReference type="SAM" id="MobiDB-lite"/>
    </source>
</evidence>
<dbReference type="Gene3D" id="3.90.1340.10">
    <property type="entry name" value="Phage tail collar domain"/>
    <property type="match status" value="1"/>
</dbReference>
<dbReference type="InterPro" id="IPR037053">
    <property type="entry name" value="Phage_tail_collar_dom_sf"/>
</dbReference>
<dbReference type="SUPFAM" id="SSF88874">
    <property type="entry name" value="Receptor-binding domain of short tail fibre protein gp12"/>
    <property type="match status" value="1"/>
</dbReference>
<protein>
    <submittedName>
        <fullName evidence="2">Short tail fiber protein</fullName>
    </submittedName>
</protein>
<name>A0A8S5M6S6_9CAUD</name>
<dbReference type="EMBL" id="BK014836">
    <property type="protein sequence ID" value="DAD77930.1"/>
    <property type="molecule type" value="Genomic_DNA"/>
</dbReference>
<evidence type="ECO:0000313" key="2">
    <source>
        <dbReference type="EMBL" id="DAD77930.1"/>
    </source>
</evidence>
<feature type="region of interest" description="Disordered" evidence="1">
    <location>
        <begin position="1"/>
        <end position="39"/>
    </location>
</feature>
<proteinExistence type="predicted"/>